<dbReference type="EMBL" id="CM047737">
    <property type="protein sequence ID" value="KAJ0049074.1"/>
    <property type="molecule type" value="Genomic_DNA"/>
</dbReference>
<evidence type="ECO:0000313" key="1">
    <source>
        <dbReference type="EMBL" id="KAJ0049074.1"/>
    </source>
</evidence>
<gene>
    <name evidence="1" type="ORF">Pint_15836</name>
</gene>
<name>A0ACC0ZFQ7_9ROSI</name>
<sequence>MATPVGKTLLAECGFNGCGVMVDGYVLEADLILLNIHDFDVILGMDWLATHRATVDCFRKEVTFRKPEIPKLVFCRERQVLPSCLISAMVARKHLRKGHQAYLAHVVDTQVDGYRLEDIPMVKDFLDVFPEDLGTTSGKGDQFYY</sequence>
<evidence type="ECO:0000313" key="2">
    <source>
        <dbReference type="Proteomes" id="UP001163603"/>
    </source>
</evidence>
<proteinExistence type="predicted"/>
<keyword evidence="2" id="KW-1185">Reference proteome</keyword>
<protein>
    <submittedName>
        <fullName evidence="1">Uncharacterized protein</fullName>
    </submittedName>
</protein>
<reference evidence="2" key="1">
    <citation type="journal article" date="2023" name="G3 (Bethesda)">
        <title>Genome assembly and association tests identify interacting loci associated with vigor, precocity, and sex in interspecific pistachio rootstocks.</title>
        <authorList>
            <person name="Palmer W."/>
            <person name="Jacygrad E."/>
            <person name="Sagayaradj S."/>
            <person name="Cavanaugh K."/>
            <person name="Han R."/>
            <person name="Bertier L."/>
            <person name="Beede B."/>
            <person name="Kafkas S."/>
            <person name="Golino D."/>
            <person name="Preece J."/>
            <person name="Michelmore R."/>
        </authorList>
    </citation>
    <scope>NUCLEOTIDE SEQUENCE [LARGE SCALE GENOMIC DNA]</scope>
</reference>
<accession>A0ACC0ZFQ7</accession>
<dbReference type="Proteomes" id="UP001163603">
    <property type="component" value="Chromosome 2"/>
</dbReference>
<organism evidence="1 2">
    <name type="scientific">Pistacia integerrima</name>
    <dbReference type="NCBI Taxonomy" id="434235"/>
    <lineage>
        <taxon>Eukaryota</taxon>
        <taxon>Viridiplantae</taxon>
        <taxon>Streptophyta</taxon>
        <taxon>Embryophyta</taxon>
        <taxon>Tracheophyta</taxon>
        <taxon>Spermatophyta</taxon>
        <taxon>Magnoliopsida</taxon>
        <taxon>eudicotyledons</taxon>
        <taxon>Gunneridae</taxon>
        <taxon>Pentapetalae</taxon>
        <taxon>rosids</taxon>
        <taxon>malvids</taxon>
        <taxon>Sapindales</taxon>
        <taxon>Anacardiaceae</taxon>
        <taxon>Pistacia</taxon>
    </lineage>
</organism>
<comment type="caution">
    <text evidence="1">The sequence shown here is derived from an EMBL/GenBank/DDBJ whole genome shotgun (WGS) entry which is preliminary data.</text>
</comment>